<name>A0A8K0NW97_LADFU</name>
<comment type="caution">
    <text evidence="2">The sequence shown here is derived from an EMBL/GenBank/DDBJ whole genome shotgun (WGS) entry which is preliminary data.</text>
</comment>
<dbReference type="EMBL" id="KZ308190">
    <property type="protein sequence ID" value="KAG8224286.1"/>
    <property type="molecule type" value="Genomic_DNA"/>
</dbReference>
<evidence type="ECO:0000313" key="3">
    <source>
        <dbReference type="Proteomes" id="UP000792457"/>
    </source>
</evidence>
<feature type="transmembrane region" description="Helical" evidence="1">
    <location>
        <begin position="60"/>
        <end position="85"/>
    </location>
</feature>
<evidence type="ECO:0000313" key="2">
    <source>
        <dbReference type="EMBL" id="KAG8224286.1"/>
    </source>
</evidence>
<keyword evidence="1" id="KW-0472">Membrane</keyword>
<sequence>MMALRRLSASTAATMIGCSTRGYQNLAAARRWVRAGATLLPMFAVSWFCSVIAIENLDSLLLVTMSSASFILFNWTLFISSYMALPNSNGEWSLPFNNHQIAVHTKTSCQCKFLSRNECANVQNGDPDAKPLLSDVTDDTTWENVLHFISEAGPPSSGGLTTLVEHEETQATAEDSLELQVDSISLISS</sequence>
<keyword evidence="1" id="KW-0812">Transmembrane</keyword>
<dbReference type="Proteomes" id="UP000792457">
    <property type="component" value="Unassembled WGS sequence"/>
</dbReference>
<proteinExistence type="predicted"/>
<evidence type="ECO:0000256" key="1">
    <source>
        <dbReference type="SAM" id="Phobius"/>
    </source>
</evidence>
<reference evidence="2" key="2">
    <citation type="submission" date="2017-10" db="EMBL/GenBank/DDBJ databases">
        <title>Ladona fulva Genome sequencing and assembly.</title>
        <authorList>
            <person name="Murali S."/>
            <person name="Richards S."/>
            <person name="Bandaranaike D."/>
            <person name="Bellair M."/>
            <person name="Blankenburg K."/>
            <person name="Chao H."/>
            <person name="Dinh H."/>
            <person name="Doddapaneni H."/>
            <person name="Dugan-Rocha S."/>
            <person name="Elkadiri S."/>
            <person name="Gnanaolivu R."/>
            <person name="Hernandez B."/>
            <person name="Skinner E."/>
            <person name="Javaid M."/>
            <person name="Lee S."/>
            <person name="Li M."/>
            <person name="Ming W."/>
            <person name="Munidasa M."/>
            <person name="Muniz J."/>
            <person name="Nguyen L."/>
            <person name="Hughes D."/>
            <person name="Osuji N."/>
            <person name="Pu L.-L."/>
            <person name="Puazo M."/>
            <person name="Qu C."/>
            <person name="Quiroz J."/>
            <person name="Raj R."/>
            <person name="Weissenberger G."/>
            <person name="Xin Y."/>
            <person name="Zou X."/>
            <person name="Han Y."/>
            <person name="Worley K."/>
            <person name="Muzny D."/>
            <person name="Gibbs R."/>
        </authorList>
    </citation>
    <scope>NUCLEOTIDE SEQUENCE</scope>
    <source>
        <strain evidence="2">Sampled in the wild</strain>
    </source>
</reference>
<gene>
    <name evidence="2" type="ORF">J437_LFUL005092</name>
</gene>
<accession>A0A8K0NW97</accession>
<keyword evidence="3" id="KW-1185">Reference proteome</keyword>
<protein>
    <submittedName>
        <fullName evidence="2">Uncharacterized protein</fullName>
    </submittedName>
</protein>
<dbReference type="PROSITE" id="PS51257">
    <property type="entry name" value="PROKAR_LIPOPROTEIN"/>
    <property type="match status" value="1"/>
</dbReference>
<keyword evidence="1" id="KW-1133">Transmembrane helix</keyword>
<organism evidence="2 3">
    <name type="scientific">Ladona fulva</name>
    <name type="common">Scarce chaser dragonfly</name>
    <name type="synonym">Libellula fulva</name>
    <dbReference type="NCBI Taxonomy" id="123851"/>
    <lineage>
        <taxon>Eukaryota</taxon>
        <taxon>Metazoa</taxon>
        <taxon>Ecdysozoa</taxon>
        <taxon>Arthropoda</taxon>
        <taxon>Hexapoda</taxon>
        <taxon>Insecta</taxon>
        <taxon>Pterygota</taxon>
        <taxon>Palaeoptera</taxon>
        <taxon>Odonata</taxon>
        <taxon>Epiprocta</taxon>
        <taxon>Anisoptera</taxon>
        <taxon>Libelluloidea</taxon>
        <taxon>Libellulidae</taxon>
        <taxon>Ladona</taxon>
    </lineage>
</organism>
<reference evidence="2" key="1">
    <citation type="submission" date="2013-04" db="EMBL/GenBank/DDBJ databases">
        <authorList>
            <person name="Qu J."/>
            <person name="Murali S.C."/>
            <person name="Bandaranaike D."/>
            <person name="Bellair M."/>
            <person name="Blankenburg K."/>
            <person name="Chao H."/>
            <person name="Dinh H."/>
            <person name="Doddapaneni H."/>
            <person name="Downs B."/>
            <person name="Dugan-Rocha S."/>
            <person name="Elkadiri S."/>
            <person name="Gnanaolivu R.D."/>
            <person name="Hernandez B."/>
            <person name="Javaid M."/>
            <person name="Jayaseelan J.C."/>
            <person name="Lee S."/>
            <person name="Li M."/>
            <person name="Ming W."/>
            <person name="Munidasa M."/>
            <person name="Muniz J."/>
            <person name="Nguyen L."/>
            <person name="Ongeri F."/>
            <person name="Osuji N."/>
            <person name="Pu L.-L."/>
            <person name="Puazo M."/>
            <person name="Qu C."/>
            <person name="Quiroz J."/>
            <person name="Raj R."/>
            <person name="Weissenberger G."/>
            <person name="Xin Y."/>
            <person name="Zou X."/>
            <person name="Han Y."/>
            <person name="Richards S."/>
            <person name="Worley K."/>
            <person name="Muzny D."/>
            <person name="Gibbs R."/>
        </authorList>
    </citation>
    <scope>NUCLEOTIDE SEQUENCE</scope>
    <source>
        <strain evidence="2">Sampled in the wild</strain>
    </source>
</reference>
<dbReference type="OrthoDB" id="347083at2759"/>
<dbReference type="AlphaFoldDB" id="A0A8K0NW97"/>
<feature type="transmembrane region" description="Helical" evidence="1">
    <location>
        <begin position="32"/>
        <end position="53"/>
    </location>
</feature>